<dbReference type="KEGG" id="hme:HFX_0589"/>
<evidence type="ECO:0000313" key="1">
    <source>
        <dbReference type="EMBL" id="AFK18314.1"/>
    </source>
</evidence>
<protein>
    <submittedName>
        <fullName evidence="1">Uncharacterized protein</fullName>
    </submittedName>
</protein>
<dbReference type="RefSeq" id="WP_014732146.1">
    <property type="nucleotide sequence ID" value="NC_017941.2"/>
</dbReference>
<dbReference type="EMBL" id="CP039139">
    <property type="protein sequence ID" value="QCQ74829.1"/>
    <property type="molecule type" value="Genomic_DNA"/>
</dbReference>
<reference evidence="1 3" key="2">
    <citation type="journal article" date="2012" name="J. Bacteriol.">
        <title>Complete genome sequence of the metabolically versatile halophilic archaeon Haloferax mediterranei, a poly(3-hydroxybutyrate-co-3-hydroxyvalerate) producer.</title>
        <authorList>
            <person name="Han J."/>
            <person name="Zhang F."/>
            <person name="Hou J."/>
            <person name="Liu X."/>
            <person name="Li M."/>
            <person name="Liu H."/>
            <person name="Cai L."/>
            <person name="Zhang B."/>
            <person name="Chen Y."/>
            <person name="Zhou J."/>
            <person name="Hu S."/>
            <person name="Xiang H."/>
        </authorList>
    </citation>
    <scope>NUCLEOTIDE SEQUENCE [LARGE SCALE GENOMIC DNA]</scope>
    <source>
        <strain evidence="3">ATCC 33500 / DSM 1411 / JCM 8866 / NBRC 14739 / NCIMB 2177 / R-4</strain>
        <strain evidence="1">CGMCC 1.2087</strain>
    </source>
</reference>
<dbReference type="AlphaFoldDB" id="I3R254"/>
<dbReference type="GeneID" id="43882230"/>
<dbReference type="eggNOG" id="arCOG11920">
    <property type="taxonomic scope" value="Archaea"/>
</dbReference>
<gene>
    <name evidence="1" type="ordered locus">HFX_0589</name>
    <name evidence="2" type="ORF">E6P09_05985</name>
</gene>
<dbReference type="OrthoDB" id="351066at2157"/>
<dbReference type="Proteomes" id="UP000299011">
    <property type="component" value="Chromosome"/>
</dbReference>
<dbReference type="Proteomes" id="UP000006469">
    <property type="component" value="Chromosome"/>
</dbReference>
<sequence>MIYEDDNRYAVQRARYLARKTDLRQVEGETVAYCERGYSTLGIAKRTDTTQSTVQDYLELAEALYGWEATTTKVLPGEQPPDLEQVSPGYHRTLKTRQSKLDWLETVRKHESRLPQEWVAKVLAEAREDGFTHKDTRSK</sequence>
<dbReference type="HOGENOM" id="CLU_1922707_0_0_2"/>
<name>I3R254_HALMT</name>
<organism evidence="1 3">
    <name type="scientific">Haloferax mediterranei (strain ATCC 33500 / DSM 1411 / JCM 8866 / NBRC 14739 / NCIMB 2177 / R-4)</name>
    <name type="common">Halobacterium mediterranei</name>
    <dbReference type="NCBI Taxonomy" id="523841"/>
    <lineage>
        <taxon>Archaea</taxon>
        <taxon>Methanobacteriati</taxon>
        <taxon>Methanobacteriota</taxon>
        <taxon>Stenosarchaea group</taxon>
        <taxon>Halobacteria</taxon>
        <taxon>Halobacteriales</taxon>
        <taxon>Haloferacaceae</taxon>
        <taxon>Haloferax</taxon>
    </lineage>
</organism>
<accession>I3R254</accession>
<proteinExistence type="predicted"/>
<reference evidence="2 4" key="4">
    <citation type="submission" date="2019-04" db="EMBL/GenBank/DDBJ databases">
        <title>Methylomes of two halophilic Archaea, Haloarcula marismortui and Haloferax mediterranei.</title>
        <authorList>
            <person name="DasSarma S."/>
            <person name="DasSarma P."/>
            <person name="DasSarma S."/>
            <person name="Fomenkov A."/>
            <person name="Vincze T."/>
            <person name="Anton B.P."/>
            <person name="Roberts R.J."/>
        </authorList>
    </citation>
    <scope>NUCLEOTIDE SEQUENCE [LARGE SCALE GENOMIC DNA]</scope>
    <source>
        <strain evidence="2">ATCC 33500</strain>
        <strain evidence="4">ATCC 33500 / DSM 1411 / JCM 8866 / NBRC 14739 / NCIMB 2177 / R-4</strain>
    </source>
</reference>
<evidence type="ECO:0000313" key="2">
    <source>
        <dbReference type="EMBL" id="QCQ74829.1"/>
    </source>
</evidence>
<evidence type="ECO:0000313" key="4">
    <source>
        <dbReference type="Proteomes" id="UP000299011"/>
    </source>
</evidence>
<reference evidence="1" key="3">
    <citation type="submission" date="2014-05" db="EMBL/GenBank/DDBJ databases">
        <authorList>
            <person name="Wang L."/>
            <person name="Yang H."/>
            <person name="Xiang H."/>
        </authorList>
    </citation>
    <scope>NUCLEOTIDE SEQUENCE</scope>
    <source>
        <strain>CGMCC 1.2087</strain>
    </source>
</reference>
<reference evidence="1" key="1">
    <citation type="journal article" date="2012" name="Appl. Environ. Microbiol.">
        <title>Identification of the haloarchaeal phasin (PhaP) that functions in polyhydroxyalkanoate accumulation and granule formation in Haloferax mediterranei.</title>
        <authorList>
            <person name="Cai S."/>
            <person name="Cai L."/>
            <person name="Liu H."/>
            <person name="Liu X."/>
            <person name="Han J."/>
            <person name="Zhou J."/>
            <person name="Xiang H."/>
        </authorList>
    </citation>
    <scope>NUCLEOTIDE SEQUENCE</scope>
    <source>
        <strain evidence="1">CGMCC 1.2087</strain>
    </source>
</reference>
<evidence type="ECO:0000313" key="3">
    <source>
        <dbReference type="Proteomes" id="UP000006469"/>
    </source>
</evidence>
<dbReference type="EMBL" id="CP001868">
    <property type="protein sequence ID" value="AFK18314.1"/>
    <property type="molecule type" value="Genomic_DNA"/>
</dbReference>